<accession>A0A1I6HAR6</accession>
<dbReference type="OrthoDB" id="9803106at2"/>
<dbReference type="Gene3D" id="3.30.460.10">
    <property type="entry name" value="Beta Polymerase, domain 2"/>
    <property type="match status" value="1"/>
</dbReference>
<reference evidence="2 3" key="1">
    <citation type="submission" date="2016-10" db="EMBL/GenBank/DDBJ databases">
        <authorList>
            <person name="de Groot N.N."/>
        </authorList>
    </citation>
    <scope>NUCLEOTIDE SEQUENCE [LARGE SCALE GENOMIC DNA]</scope>
    <source>
        <strain evidence="2 3">CGMCC 1.9167</strain>
    </source>
</reference>
<dbReference type="InterPro" id="IPR043519">
    <property type="entry name" value="NT_sf"/>
</dbReference>
<keyword evidence="3" id="KW-1185">Reference proteome</keyword>
<dbReference type="InterPro" id="IPR041633">
    <property type="entry name" value="Polbeta"/>
</dbReference>
<evidence type="ECO:0000259" key="1">
    <source>
        <dbReference type="Pfam" id="PF18765"/>
    </source>
</evidence>
<dbReference type="EMBL" id="FOYW01000001">
    <property type="protein sequence ID" value="SFR51470.1"/>
    <property type="molecule type" value="Genomic_DNA"/>
</dbReference>
<dbReference type="CDD" id="cd05403">
    <property type="entry name" value="NT_KNTase_like"/>
    <property type="match status" value="1"/>
</dbReference>
<protein>
    <submittedName>
        <fullName evidence="2">Predicted nucleotidyltransferase</fullName>
    </submittedName>
</protein>
<dbReference type="AlphaFoldDB" id="A0A1I6HAR6"/>
<feature type="domain" description="Polymerase beta nucleotidyltransferase" evidence="1">
    <location>
        <begin position="22"/>
        <end position="108"/>
    </location>
</feature>
<evidence type="ECO:0000313" key="3">
    <source>
        <dbReference type="Proteomes" id="UP000198644"/>
    </source>
</evidence>
<evidence type="ECO:0000313" key="2">
    <source>
        <dbReference type="EMBL" id="SFR51470.1"/>
    </source>
</evidence>
<gene>
    <name evidence="2" type="ORF">SAMN05216203_1046</name>
</gene>
<organism evidence="2 3">
    <name type="scientific">Marinobacter daqiaonensis</name>
    <dbReference type="NCBI Taxonomy" id="650891"/>
    <lineage>
        <taxon>Bacteria</taxon>
        <taxon>Pseudomonadati</taxon>
        <taxon>Pseudomonadota</taxon>
        <taxon>Gammaproteobacteria</taxon>
        <taxon>Pseudomonadales</taxon>
        <taxon>Marinobacteraceae</taxon>
        <taxon>Marinobacter</taxon>
    </lineage>
</organism>
<dbReference type="Proteomes" id="UP000198644">
    <property type="component" value="Unassembled WGS sequence"/>
</dbReference>
<dbReference type="STRING" id="650891.SAMN05216203_1046"/>
<dbReference type="GO" id="GO:0016740">
    <property type="term" value="F:transferase activity"/>
    <property type="evidence" value="ECO:0007669"/>
    <property type="project" value="UniProtKB-KW"/>
</dbReference>
<dbReference type="SUPFAM" id="SSF81301">
    <property type="entry name" value="Nucleotidyltransferase"/>
    <property type="match status" value="1"/>
</dbReference>
<sequence>MAFTEPVPPQRFGLPASALDSLADVFGQFPEIDKVVLYGSRAMDRYRSGSDIDLAVSAPDMGWATFLRLEQAIDDLLLPWKVDLALIHQIENQELMDHIQRVGVLLYKA</sequence>
<name>A0A1I6HAR6_9GAMM</name>
<proteinExistence type="predicted"/>
<keyword evidence="2" id="KW-0808">Transferase</keyword>
<dbReference type="RefSeq" id="WP_092009505.1">
    <property type="nucleotide sequence ID" value="NZ_FOYW01000001.1"/>
</dbReference>
<dbReference type="Pfam" id="PF18765">
    <property type="entry name" value="Polbeta"/>
    <property type="match status" value="1"/>
</dbReference>